<feature type="domain" description="Myb-like" evidence="1">
    <location>
        <begin position="74"/>
        <end position="107"/>
    </location>
</feature>
<dbReference type="Proteomes" id="UP000654075">
    <property type="component" value="Unassembled WGS sequence"/>
</dbReference>
<dbReference type="EMBL" id="CAJNNV010027363">
    <property type="protein sequence ID" value="CAE8620165.1"/>
    <property type="molecule type" value="Genomic_DNA"/>
</dbReference>
<keyword evidence="4" id="KW-1185">Reference proteome</keyword>
<dbReference type="PROSITE" id="PS50090">
    <property type="entry name" value="MYB_LIKE"/>
    <property type="match status" value="1"/>
</dbReference>
<proteinExistence type="predicted"/>
<evidence type="ECO:0008006" key="5">
    <source>
        <dbReference type="Google" id="ProtNLM"/>
    </source>
</evidence>
<dbReference type="InterPro" id="IPR009057">
    <property type="entry name" value="Homeodomain-like_sf"/>
</dbReference>
<gene>
    <name evidence="3" type="ORF">PGLA1383_LOCUS37732</name>
</gene>
<dbReference type="PROSITE" id="PS51294">
    <property type="entry name" value="HTH_MYB"/>
    <property type="match status" value="1"/>
</dbReference>
<evidence type="ECO:0000259" key="1">
    <source>
        <dbReference type="PROSITE" id="PS50090"/>
    </source>
</evidence>
<dbReference type="InterPro" id="IPR017930">
    <property type="entry name" value="Myb_dom"/>
</dbReference>
<dbReference type="AlphaFoldDB" id="A0A813G541"/>
<feature type="non-terminal residue" evidence="3">
    <location>
        <position position="107"/>
    </location>
</feature>
<comment type="caution">
    <text evidence="3">The sequence shown here is derived from an EMBL/GenBank/DDBJ whole genome shotgun (WGS) entry which is preliminary data.</text>
</comment>
<organism evidence="3 4">
    <name type="scientific">Polarella glacialis</name>
    <name type="common">Dinoflagellate</name>
    <dbReference type="NCBI Taxonomy" id="89957"/>
    <lineage>
        <taxon>Eukaryota</taxon>
        <taxon>Sar</taxon>
        <taxon>Alveolata</taxon>
        <taxon>Dinophyceae</taxon>
        <taxon>Suessiales</taxon>
        <taxon>Suessiaceae</taxon>
        <taxon>Polarella</taxon>
    </lineage>
</organism>
<dbReference type="Pfam" id="PF13921">
    <property type="entry name" value="Myb_DNA-bind_6"/>
    <property type="match status" value="1"/>
</dbReference>
<feature type="domain" description="HTH myb-type" evidence="2">
    <location>
        <begin position="74"/>
        <end position="107"/>
    </location>
</feature>
<protein>
    <recommendedName>
        <fullName evidence="5">Myb-like domain-containing protein</fullName>
    </recommendedName>
</protein>
<evidence type="ECO:0000313" key="3">
    <source>
        <dbReference type="EMBL" id="CAE8620165.1"/>
    </source>
</evidence>
<evidence type="ECO:0000313" key="4">
    <source>
        <dbReference type="Proteomes" id="UP000654075"/>
    </source>
</evidence>
<feature type="non-terminal residue" evidence="3">
    <location>
        <position position="1"/>
    </location>
</feature>
<accession>A0A813G541</accession>
<dbReference type="SUPFAM" id="SSF46689">
    <property type="entry name" value="Homeodomain-like"/>
    <property type="match status" value="1"/>
</dbReference>
<evidence type="ECO:0000259" key="2">
    <source>
        <dbReference type="PROSITE" id="PS51294"/>
    </source>
</evidence>
<name>A0A813G541_POLGL</name>
<sequence length="107" mass="12517">FRKLYNEKVRNALPAQRARCFVQVTQEMQGASAADLWRMLEYKTDWLRVSKRLDARGFQRSAKCCYVHYVQLLHPDINRGPFTKAEDMSMLKLATEHGGFHWDKLAA</sequence>
<reference evidence="3" key="1">
    <citation type="submission" date="2021-02" db="EMBL/GenBank/DDBJ databases">
        <authorList>
            <person name="Dougan E. K."/>
            <person name="Rhodes N."/>
            <person name="Thang M."/>
            <person name="Chan C."/>
        </authorList>
    </citation>
    <scope>NUCLEOTIDE SEQUENCE</scope>
</reference>
<dbReference type="InterPro" id="IPR001005">
    <property type="entry name" value="SANT/Myb"/>
</dbReference>
<dbReference type="OrthoDB" id="2143914at2759"/>